<evidence type="ECO:0000313" key="1">
    <source>
        <dbReference type="EMBL" id="SJZ41746.1"/>
    </source>
</evidence>
<organism evidence="1 2">
    <name type="scientific">Vibrio cincinnatiensis DSM 19608</name>
    <dbReference type="NCBI Taxonomy" id="1123491"/>
    <lineage>
        <taxon>Bacteria</taxon>
        <taxon>Pseudomonadati</taxon>
        <taxon>Pseudomonadota</taxon>
        <taxon>Gammaproteobacteria</taxon>
        <taxon>Vibrionales</taxon>
        <taxon>Vibrionaceae</taxon>
        <taxon>Vibrio</taxon>
    </lineage>
</organism>
<proteinExistence type="predicted"/>
<dbReference type="GeneID" id="70583698"/>
<dbReference type="Pfam" id="PF18918">
    <property type="entry name" value="DUF5669"/>
    <property type="match status" value="1"/>
</dbReference>
<keyword evidence="2" id="KW-1185">Reference proteome</keyword>
<protein>
    <submittedName>
        <fullName evidence="1">TIGR02647 family protein</fullName>
    </submittedName>
</protein>
<dbReference type="InterPro" id="IPR013468">
    <property type="entry name" value="CHP02647"/>
</dbReference>
<dbReference type="AlphaFoldDB" id="A0A1T4KH95"/>
<dbReference type="STRING" id="1123491.SAMN02745782_00211"/>
<name>A0A1T4KH95_VIBCI</name>
<dbReference type="OrthoDB" id="5600572at2"/>
<reference evidence="2" key="1">
    <citation type="submission" date="2017-02" db="EMBL/GenBank/DDBJ databases">
        <authorList>
            <person name="Varghese N."/>
            <person name="Submissions S."/>
        </authorList>
    </citation>
    <scope>NUCLEOTIDE SEQUENCE [LARGE SCALE GENOMIC DNA]</scope>
    <source>
        <strain evidence="2">DSM 19608</strain>
    </source>
</reference>
<evidence type="ECO:0000313" key="2">
    <source>
        <dbReference type="Proteomes" id="UP000190834"/>
    </source>
</evidence>
<dbReference type="EMBL" id="FUXB01000001">
    <property type="protein sequence ID" value="SJZ41746.1"/>
    <property type="molecule type" value="Genomic_DNA"/>
</dbReference>
<dbReference type="NCBIfam" id="TIGR02647">
    <property type="entry name" value="DNA"/>
    <property type="match status" value="1"/>
</dbReference>
<sequence>MKFSPHHLDELNLLLQFDISSAATGIKVHTDASEAVKKAVQRLYDKGLCTLPDGGYLTHEGIVMAEQADRILQVLSHP</sequence>
<dbReference type="RefSeq" id="WP_078924619.1">
    <property type="nucleotide sequence ID" value="NZ_FUXB01000001.1"/>
</dbReference>
<accession>A0A1T4KH95</accession>
<gene>
    <name evidence="1" type="ORF">SAMN02745782_00211</name>
</gene>
<dbReference type="Proteomes" id="UP000190834">
    <property type="component" value="Unassembled WGS sequence"/>
</dbReference>